<dbReference type="InterPro" id="IPR039262">
    <property type="entry name" value="DTWD2/TAPT"/>
</dbReference>
<evidence type="ECO:0000256" key="1">
    <source>
        <dbReference type="ARBA" id="ARBA00012386"/>
    </source>
</evidence>
<dbReference type="InterPro" id="IPR005636">
    <property type="entry name" value="DTW"/>
</dbReference>
<dbReference type="Proteomes" id="UP000683436">
    <property type="component" value="Chromosome"/>
</dbReference>
<evidence type="ECO:0000256" key="4">
    <source>
        <dbReference type="ARBA" id="ARBA00022694"/>
    </source>
</evidence>
<keyword evidence="2" id="KW-0808">Transferase</keyword>
<dbReference type="EC" id="2.5.1.25" evidence="1"/>
<evidence type="ECO:0000313" key="8">
    <source>
        <dbReference type="EMBL" id="RBA57512.1"/>
    </source>
</evidence>
<evidence type="ECO:0000259" key="6">
    <source>
        <dbReference type="SMART" id="SM01144"/>
    </source>
</evidence>
<evidence type="ECO:0000313" key="9">
    <source>
        <dbReference type="Proteomes" id="UP000252554"/>
    </source>
</evidence>
<sequence length="194" mass="21271">MSRPQCPYCQRPSSHCLCPLIPSLTSETQVLILQHPSETAHALNTARLAALGLRSAKLVVGEVVSVPADERDNYLLFPGEGAIPLESLAQGEKPLRLVVPDGTWRKARKMLHLNPELATLPRVSLPTGLVSRYRLRKAPAPGALSTLEAIVTALNILEGEGRFDRLLRPFEALIEAQIDAMGQETYQRNHGREG</sequence>
<dbReference type="PANTHER" id="PTHR21392:SF0">
    <property type="entry name" value="TRNA-URIDINE AMINOCARBOXYPROPYLTRANSFERASE 2"/>
    <property type="match status" value="1"/>
</dbReference>
<dbReference type="EMBL" id="QNTV01000008">
    <property type="protein sequence ID" value="RBA57512.1"/>
    <property type="molecule type" value="Genomic_DNA"/>
</dbReference>
<evidence type="ECO:0000256" key="5">
    <source>
        <dbReference type="ARBA" id="ARBA00034489"/>
    </source>
</evidence>
<evidence type="ECO:0000313" key="7">
    <source>
        <dbReference type="EMBL" id="QWV16288.1"/>
    </source>
</evidence>
<dbReference type="EMBL" id="CP076683">
    <property type="protein sequence ID" value="QWV16288.1"/>
    <property type="molecule type" value="Genomic_DNA"/>
</dbReference>
<dbReference type="AlphaFoldDB" id="A0A365PTZ7"/>
<evidence type="ECO:0000256" key="2">
    <source>
        <dbReference type="ARBA" id="ARBA00022679"/>
    </source>
</evidence>
<protein>
    <recommendedName>
        <fullName evidence="1">tRNA-uridine aminocarboxypropyltransferase</fullName>
        <ecNumber evidence="1">2.5.1.25</ecNumber>
    </recommendedName>
</protein>
<comment type="similarity">
    <text evidence="5">Belongs to the TDD superfamily. DTWD2 family.</text>
</comment>
<dbReference type="SMART" id="SM01144">
    <property type="entry name" value="DTW"/>
    <property type="match status" value="1"/>
</dbReference>
<keyword evidence="3" id="KW-0949">S-adenosyl-L-methionine</keyword>
<keyword evidence="10" id="KW-1185">Reference proteome</keyword>
<evidence type="ECO:0000256" key="3">
    <source>
        <dbReference type="ARBA" id="ARBA00022691"/>
    </source>
</evidence>
<organism evidence="8 9">
    <name type="scientific">Stutzerimonas zhaodongensis</name>
    <dbReference type="NCBI Taxonomy" id="1176257"/>
    <lineage>
        <taxon>Bacteria</taxon>
        <taxon>Pseudomonadati</taxon>
        <taxon>Pseudomonadota</taxon>
        <taxon>Gammaproteobacteria</taxon>
        <taxon>Pseudomonadales</taxon>
        <taxon>Pseudomonadaceae</taxon>
        <taxon>Stutzerimonas</taxon>
    </lineage>
</organism>
<dbReference type="Pfam" id="PF03942">
    <property type="entry name" value="DTW"/>
    <property type="match status" value="1"/>
</dbReference>
<gene>
    <name evidence="8" type="ORF">DQ403_12845</name>
    <name evidence="7" type="ORF">KQ248_17545</name>
</gene>
<evidence type="ECO:0000313" key="10">
    <source>
        <dbReference type="Proteomes" id="UP000683436"/>
    </source>
</evidence>
<dbReference type="PANTHER" id="PTHR21392">
    <property type="entry name" value="TRNA-URIDINE AMINOCARBOXYPROPYLTRANSFERASE 2"/>
    <property type="match status" value="1"/>
</dbReference>
<proteinExistence type="inferred from homology"/>
<accession>A0A365PTZ7</accession>
<dbReference type="GO" id="GO:0016432">
    <property type="term" value="F:tRNA-uridine aminocarboxypropyltransferase activity"/>
    <property type="evidence" value="ECO:0007669"/>
    <property type="project" value="UniProtKB-EC"/>
</dbReference>
<keyword evidence="4" id="KW-0819">tRNA processing</keyword>
<reference evidence="8 9" key="1">
    <citation type="submission" date="2018-06" db="EMBL/GenBank/DDBJ databases">
        <title>Whole genome sequencing of four bacterial strains from South Shetland trench revealing bio-synthetic gene clusters.</title>
        <authorList>
            <person name="Abdel-Mageed W.M."/>
            <person name="Lehri B."/>
            <person name="Jarmusch S.A."/>
            <person name="Miranda K."/>
            <person name="Goodfellow M."/>
            <person name="Jaspars M."/>
            <person name="Karlyshev A.V."/>
        </authorList>
    </citation>
    <scope>NUCLEOTIDE SEQUENCE [LARGE SCALE GENOMIC DNA]</scope>
    <source>
        <strain evidence="8 9">SST2</strain>
    </source>
</reference>
<name>A0A365PTZ7_9GAMM</name>
<dbReference type="Proteomes" id="UP000252554">
    <property type="component" value="Unassembled WGS sequence"/>
</dbReference>
<dbReference type="GO" id="GO:0008033">
    <property type="term" value="P:tRNA processing"/>
    <property type="evidence" value="ECO:0007669"/>
    <property type="project" value="UniProtKB-KW"/>
</dbReference>
<dbReference type="RefSeq" id="WP_128120619.1">
    <property type="nucleotide sequence ID" value="NZ_CP076683.1"/>
</dbReference>
<reference evidence="7 10" key="2">
    <citation type="submission" date="2021-06" db="EMBL/GenBank/DDBJ databases">
        <title>Microbial metabolic specificity influences pelagic lipid remineralization.</title>
        <authorList>
            <person name="Behrendt L."/>
            <person name="Hunter J.E."/>
            <person name="Alcolombri U."/>
            <person name="Smriga S."/>
            <person name="Mincer T."/>
            <person name="Lowenstein D.P."/>
            <person name="Peaudecerf F.J."/>
            <person name="Fernandez V.I."/>
            <person name="Fredricks H."/>
            <person name="Almblad H."/>
            <person name="Harrison J.J."/>
            <person name="Stocker R."/>
            <person name="Van Mooy B.A.S."/>
        </authorList>
    </citation>
    <scope>NUCLEOTIDE SEQUENCE [LARGE SCALE GENOMIC DNA]</scope>
    <source>
        <strain evidence="7 10">A252</strain>
    </source>
</reference>
<feature type="domain" description="DTW" evidence="6">
    <location>
        <begin position="2"/>
        <end position="182"/>
    </location>
</feature>